<keyword evidence="4" id="KW-1185">Reference proteome</keyword>
<feature type="domain" description="Glycosyltransferase subfamily 4-like N-terminal" evidence="2">
    <location>
        <begin position="19"/>
        <end position="179"/>
    </location>
</feature>
<dbReference type="GO" id="GO:0016757">
    <property type="term" value="F:glycosyltransferase activity"/>
    <property type="evidence" value="ECO:0007669"/>
    <property type="project" value="InterPro"/>
</dbReference>
<dbReference type="Proteomes" id="UP000611762">
    <property type="component" value="Unassembled WGS sequence"/>
</dbReference>
<name>A0A926DK97_9FIRM</name>
<dbReference type="SUPFAM" id="SSF53756">
    <property type="entry name" value="UDP-Glycosyltransferase/glycogen phosphorylase"/>
    <property type="match status" value="1"/>
</dbReference>
<gene>
    <name evidence="3" type="ORF">H8698_00100</name>
</gene>
<dbReference type="RefSeq" id="WP_249310464.1">
    <property type="nucleotide sequence ID" value="NZ_JACRSU010000001.1"/>
</dbReference>
<dbReference type="Gene3D" id="3.40.50.2000">
    <property type="entry name" value="Glycogen Phosphorylase B"/>
    <property type="match status" value="2"/>
</dbReference>
<evidence type="ECO:0000313" key="4">
    <source>
        <dbReference type="Proteomes" id="UP000611762"/>
    </source>
</evidence>
<dbReference type="AlphaFoldDB" id="A0A926DK97"/>
<dbReference type="PANTHER" id="PTHR45947:SF3">
    <property type="entry name" value="SULFOQUINOVOSYL TRANSFERASE SQD2"/>
    <property type="match status" value="1"/>
</dbReference>
<dbReference type="Pfam" id="PF13439">
    <property type="entry name" value="Glyco_transf_4"/>
    <property type="match status" value="1"/>
</dbReference>
<proteinExistence type="predicted"/>
<dbReference type="Pfam" id="PF00534">
    <property type="entry name" value="Glycos_transf_1"/>
    <property type="match status" value="1"/>
</dbReference>
<dbReference type="InterPro" id="IPR028098">
    <property type="entry name" value="Glyco_trans_4-like_N"/>
</dbReference>
<dbReference type="InterPro" id="IPR050194">
    <property type="entry name" value="Glycosyltransferase_grp1"/>
</dbReference>
<feature type="domain" description="Glycosyl transferase family 1" evidence="1">
    <location>
        <begin position="201"/>
        <end position="341"/>
    </location>
</feature>
<comment type="caution">
    <text evidence="3">The sequence shown here is derived from an EMBL/GenBank/DDBJ whole genome shotgun (WGS) entry which is preliminary data.</text>
</comment>
<sequence length="381" mass="44569">MKLLHINCNYLGTPLHQIMAEHLTNLNIENHIFVPTYDKTQTVIKSNSNVTVSECFAKWDRLVFDHKQTKILKSIDSQFHIKTFDCIHAYTLFTDGNCAMRLSETYRVPYVVAIRNTDVNYFLKYMVHLRRRGIKIMRNAAAIFFLSDSYKNQIFNKYVPKKYQTELLKKSYVIPNGIDDFWLNHLVKNMDLPHTCRLMNKELNLIYAGRIDRNKNIITTQKAIKILEKEGYKISFTVIGKIENKKVFNRIISDKNTNYLEPLPKEELIDIYRKNDIFVMPSFTESFGLVYAEAMSQGLPVIYTAGQGFDGQFEEGTVGYHIDPKNIYDIVRAIKKILINYDVFCENCKIKVLKFSWKSIAETYCEIYNSILLGRFTNEQN</sequence>
<organism evidence="3 4">
    <name type="scientific">Congzhengia minquanensis</name>
    <dbReference type="NCBI Taxonomy" id="2763657"/>
    <lineage>
        <taxon>Bacteria</taxon>
        <taxon>Bacillati</taxon>
        <taxon>Bacillota</taxon>
        <taxon>Clostridia</taxon>
        <taxon>Eubacteriales</taxon>
        <taxon>Oscillospiraceae</taxon>
        <taxon>Congzhengia</taxon>
    </lineage>
</organism>
<dbReference type="EMBL" id="JACRSU010000001">
    <property type="protein sequence ID" value="MBC8539381.1"/>
    <property type="molecule type" value="Genomic_DNA"/>
</dbReference>
<evidence type="ECO:0000313" key="3">
    <source>
        <dbReference type="EMBL" id="MBC8539381.1"/>
    </source>
</evidence>
<accession>A0A926DK97</accession>
<protein>
    <submittedName>
        <fullName evidence="3">Glycosyltransferase family 4 protein</fullName>
    </submittedName>
</protein>
<dbReference type="CDD" id="cd03801">
    <property type="entry name" value="GT4_PimA-like"/>
    <property type="match status" value="1"/>
</dbReference>
<evidence type="ECO:0000259" key="2">
    <source>
        <dbReference type="Pfam" id="PF13439"/>
    </source>
</evidence>
<reference evidence="3" key="1">
    <citation type="submission" date="2020-08" db="EMBL/GenBank/DDBJ databases">
        <title>Genome public.</title>
        <authorList>
            <person name="Liu C."/>
            <person name="Sun Q."/>
        </authorList>
    </citation>
    <scope>NUCLEOTIDE SEQUENCE</scope>
    <source>
        <strain evidence="3">H8</strain>
    </source>
</reference>
<dbReference type="InterPro" id="IPR001296">
    <property type="entry name" value="Glyco_trans_1"/>
</dbReference>
<evidence type="ECO:0000259" key="1">
    <source>
        <dbReference type="Pfam" id="PF00534"/>
    </source>
</evidence>
<dbReference type="PANTHER" id="PTHR45947">
    <property type="entry name" value="SULFOQUINOVOSYL TRANSFERASE SQD2"/>
    <property type="match status" value="1"/>
</dbReference>